<comment type="caution">
    <text evidence="22">The sequence shown here is derived from an EMBL/GenBank/DDBJ whole genome shotgun (WGS) entry which is preliminary data.</text>
</comment>
<dbReference type="AlphaFoldDB" id="A0A507B505"/>
<dbReference type="PROSITE" id="PS50011">
    <property type="entry name" value="PROTEIN_KINASE_DOM"/>
    <property type="match status" value="1"/>
</dbReference>
<evidence type="ECO:0000256" key="10">
    <source>
        <dbReference type="ARBA" id="ARBA00022989"/>
    </source>
</evidence>
<keyword evidence="8 19" id="KW-0812">Transmembrane</keyword>
<feature type="domain" description="Protein kinase" evidence="20">
    <location>
        <begin position="1"/>
        <end position="242"/>
    </location>
</feature>
<dbReference type="InParanoid" id="A0A507B505"/>
<keyword evidence="7" id="KW-0813">Transport</keyword>
<keyword evidence="11" id="KW-0445">Lipid transport</keyword>
<dbReference type="GO" id="GO:0005789">
    <property type="term" value="C:endoplasmic reticulum membrane"/>
    <property type="evidence" value="ECO:0007669"/>
    <property type="project" value="UniProtKB-SubCell"/>
</dbReference>
<evidence type="ECO:0000313" key="22">
    <source>
        <dbReference type="EMBL" id="TPX14903.1"/>
    </source>
</evidence>
<feature type="compositionally biased region" description="Basic and acidic residues" evidence="18">
    <location>
        <begin position="927"/>
        <end position="954"/>
    </location>
</feature>
<dbReference type="InterPro" id="IPR011009">
    <property type="entry name" value="Kinase-like_dom_sf"/>
</dbReference>
<feature type="compositionally biased region" description="Basic and acidic residues" evidence="18">
    <location>
        <begin position="1015"/>
        <end position="1024"/>
    </location>
</feature>
<evidence type="ECO:0000256" key="11">
    <source>
        <dbReference type="ARBA" id="ARBA00023055"/>
    </source>
</evidence>
<evidence type="ECO:0000256" key="15">
    <source>
        <dbReference type="ARBA" id="ARBA00033194"/>
    </source>
</evidence>
<dbReference type="GeneID" id="41972459"/>
<dbReference type="GO" id="GO:0032865">
    <property type="term" value="C:ERMES complex"/>
    <property type="evidence" value="ECO:0007669"/>
    <property type="project" value="TreeGrafter"/>
</dbReference>
<dbReference type="CDD" id="cd21675">
    <property type="entry name" value="SMP_TEX2"/>
    <property type="match status" value="1"/>
</dbReference>
<dbReference type="EMBL" id="SKBQ01000025">
    <property type="protein sequence ID" value="TPX14903.1"/>
    <property type="molecule type" value="Genomic_DNA"/>
</dbReference>
<proteinExistence type="predicted"/>
<sequence length="1209" mass="130331">MVPPMASRLRMALDVAEGLAYIHSKGVQHCDLSCRNLFLFNDLRVKLGDFGASMLEGYSFPPSFCEEPQYELPKRDREFDARPAMKRELFALGSAIYEIVAWRRPFQGLSDEEVESRYAREEFPALEENPAVGSVGAEGGMPGAVADVRAGAMASWSYFLFVYLLGGLTFLPLALAAVFLHAYLTFPYREDVTPAKQTEPDPDDIVQPGDDVDTIQSARKLLKEEAKPRVTPHEPDVAAGYFAVCREYTPMGINAKPIERATPAGTTTVAAPSQSVYQTMYRTLFDRKQTAGPLDHNNSTSQRPKKAGNVFYVVLRHGHLMLFDDDEQLEVRHVISLAHHDISVYSGGDKTPEGELWIKRNAICLSRKTDGAELAPDTQISKPFYLFSENCSAKEDFYFALLRNQEQTFTSEKAAPTPVQFEVKNIISLVQKLHSSEEHLQTRWLNAMIGRIFLGIYKTADVEAFIRAKLTKKISRVKRPTFLSNITIRNIDTGESAPYFTNPRLKDLTVEGECCVESDVKYTGKFRIEVAATARIDLGSRFKAREVNLVLAVVLRKLEGHVFFKIKPPPSNRIWFSFQHMPKMEMTVEPIISSRQITYTVILRQIENRIKEVLAETLVLPFWDDVPFFDTAHKNWRGGIWAGDDAVLHPTTAENSAAQSGDVEDVDHYEEAGEPSPDLPPVEKSHTVPVIETSGTTGLFGRRLNGKASPVSKAATSALSLENIKPISLGRQGRAGSFASPSAPTAATDAAHADVFKPSTTPPNESPAVSAMSNLSAKVQSQASIAESTSGRPVAGSHPPSYSSASSKEATETEHSDNNQTPKPQAPRRNTQSSTGSSILEDQPPHSPASTKSTTKARGFFLRREPSQTSMRTSSPGGNHNHHQHANANADPSSPKRSNTLAAMSNAAATAKRWGMGGINALQRRGGASDEKHGGAGDGDGGDREVDEDGRIDLSKPMGGGRPLPPPGTPLPMPDRRRGKITPIPVPPRRKAVPSPSTSGSSLHHHQAGGGNGGDHQHKIERRPVPPPPLPKRRHVLEDRDGGGGGSGGGAGDVDVLVVEAPLDDEPTTPSGEDDAAQAQHWAAGLEDGGDVVSKVHHEGEEGGGVSPALMPPVAVADSGSGSGSGSRRSGGQTPLGGEVDDGVAIARGAYAEALAAAAAAIAPAEDDDDEDDDDDDISAWMEQDDGEPAEDDTRDPAGQQAAAAVKTS</sequence>
<dbReference type="Pfam" id="PF10296">
    <property type="entry name" value="MMM1"/>
    <property type="match status" value="1"/>
</dbReference>
<feature type="region of interest" description="Disordered" evidence="18">
    <location>
        <begin position="653"/>
        <end position="684"/>
    </location>
</feature>
<evidence type="ECO:0000256" key="17">
    <source>
        <dbReference type="ARBA" id="ARBA00048679"/>
    </source>
</evidence>
<dbReference type="PROSITE" id="PS00109">
    <property type="entry name" value="PROTEIN_KINASE_TYR"/>
    <property type="match status" value="1"/>
</dbReference>
<dbReference type="Gene3D" id="1.10.510.10">
    <property type="entry name" value="Transferase(Phosphotransferase) domain 1"/>
    <property type="match status" value="1"/>
</dbReference>
<feature type="compositionally biased region" description="Polar residues" evidence="18">
    <location>
        <begin position="867"/>
        <end position="878"/>
    </location>
</feature>
<evidence type="ECO:0000256" key="19">
    <source>
        <dbReference type="SAM" id="Phobius"/>
    </source>
</evidence>
<evidence type="ECO:0000256" key="8">
    <source>
        <dbReference type="ARBA" id="ARBA00022692"/>
    </source>
</evidence>
<dbReference type="Pfam" id="PF00069">
    <property type="entry name" value="Pkinase"/>
    <property type="match status" value="1"/>
</dbReference>
<evidence type="ECO:0000259" key="20">
    <source>
        <dbReference type="PROSITE" id="PS50011"/>
    </source>
</evidence>
<keyword evidence="9" id="KW-0256">Endoplasmic reticulum</keyword>
<feature type="region of interest" description="Disordered" evidence="18">
    <location>
        <begin position="755"/>
        <end position="1141"/>
    </location>
</feature>
<evidence type="ECO:0000256" key="18">
    <source>
        <dbReference type="SAM" id="MobiDB-lite"/>
    </source>
</evidence>
<dbReference type="GO" id="GO:0004674">
    <property type="term" value="F:protein serine/threonine kinase activity"/>
    <property type="evidence" value="ECO:0007669"/>
    <property type="project" value="UniProtKB-EC"/>
</dbReference>
<dbReference type="InterPro" id="IPR008266">
    <property type="entry name" value="Tyr_kinase_AS"/>
</dbReference>
<comment type="subunit">
    <text evidence="3">Component of the EKC/KEOPS complex composed of at least BUD32, CGI121, GON7, KAE1 and PCC1; the whole complex dimerizes.</text>
</comment>
<evidence type="ECO:0000256" key="16">
    <source>
        <dbReference type="ARBA" id="ARBA00047899"/>
    </source>
</evidence>
<feature type="transmembrane region" description="Helical" evidence="19">
    <location>
        <begin position="158"/>
        <end position="184"/>
    </location>
</feature>
<evidence type="ECO:0000256" key="9">
    <source>
        <dbReference type="ARBA" id="ARBA00022824"/>
    </source>
</evidence>
<feature type="region of interest" description="Disordered" evidence="18">
    <location>
        <begin position="1160"/>
        <end position="1209"/>
    </location>
</feature>
<protein>
    <recommendedName>
        <fullName evidence="6">EKC/KEOPS complex subunit BUD32</fullName>
        <ecNumber evidence="4">2.7.11.1</ecNumber>
    </recommendedName>
    <alternativeName>
        <fullName evidence="14 15">Atypical Serine/threonine protein kinase BUD32</fullName>
    </alternativeName>
    <alternativeName>
        <fullName evidence="5">EKC/KEOPS complex subunit bud32</fullName>
    </alternativeName>
</protein>
<comment type="function">
    <text evidence="1">Component of the EKC/KEOPS complex that is required for the formation of a threonylcarbamoyl group on adenosine at position 37 (t(6)A37) in tRNAs that read codons beginning with adenine. The complex is probably involved in the transfer of the threonylcarbamoyl moiety of threonylcarbamoyl-AMP (TC-AMP) to the N6 group of A37. BUD32 has ATPase activity in the context of the EKC/KEOPS complex and likely plays a supporting role to the catalytic subunit KAE1. The EKC/KEOPS complex also promotes both telomere uncapping and telomere elongation. The complex is required for efficient recruitment of transcriptional coactivators.</text>
</comment>
<dbReference type="InterPro" id="IPR031468">
    <property type="entry name" value="SMP_LBD"/>
</dbReference>
<feature type="compositionally biased region" description="Low complexity" evidence="18">
    <location>
        <begin position="797"/>
        <end position="808"/>
    </location>
</feature>
<dbReference type="InterPro" id="IPR019411">
    <property type="entry name" value="MMM1_dom"/>
</dbReference>
<evidence type="ECO:0000256" key="3">
    <source>
        <dbReference type="ARBA" id="ARBA00011534"/>
    </source>
</evidence>
<evidence type="ECO:0000256" key="7">
    <source>
        <dbReference type="ARBA" id="ARBA00022448"/>
    </source>
</evidence>
<feature type="domain" description="SMP-LTD" evidence="21">
    <location>
        <begin position="436"/>
        <end position="629"/>
    </location>
</feature>
<dbReference type="GO" id="GO:1990456">
    <property type="term" value="P:mitochondrion-endoplasmic reticulum membrane tethering"/>
    <property type="evidence" value="ECO:0007669"/>
    <property type="project" value="TreeGrafter"/>
</dbReference>
<feature type="compositionally biased region" description="Acidic residues" evidence="18">
    <location>
        <begin position="1062"/>
        <end position="1076"/>
    </location>
</feature>
<dbReference type="GO" id="GO:0015914">
    <property type="term" value="P:phospholipid transport"/>
    <property type="evidence" value="ECO:0007669"/>
    <property type="project" value="TreeGrafter"/>
</dbReference>
<dbReference type="PANTHER" id="PTHR13466:SF19">
    <property type="entry name" value="NUCLEUS-VACUOLE JUNCTION PROTEIN 2"/>
    <property type="match status" value="1"/>
</dbReference>
<keyword evidence="12" id="KW-0446">Lipid-binding</keyword>
<evidence type="ECO:0000256" key="13">
    <source>
        <dbReference type="ARBA" id="ARBA00023136"/>
    </source>
</evidence>
<comment type="catalytic activity">
    <reaction evidence="17">
        <text>L-seryl-[protein] + ATP = O-phospho-L-seryl-[protein] + ADP + H(+)</text>
        <dbReference type="Rhea" id="RHEA:17989"/>
        <dbReference type="Rhea" id="RHEA-COMP:9863"/>
        <dbReference type="Rhea" id="RHEA-COMP:11604"/>
        <dbReference type="ChEBI" id="CHEBI:15378"/>
        <dbReference type="ChEBI" id="CHEBI:29999"/>
        <dbReference type="ChEBI" id="CHEBI:30616"/>
        <dbReference type="ChEBI" id="CHEBI:83421"/>
        <dbReference type="ChEBI" id="CHEBI:456216"/>
        <dbReference type="EC" id="2.7.11.1"/>
    </reaction>
</comment>
<dbReference type="Pfam" id="PF15413">
    <property type="entry name" value="PH_11"/>
    <property type="match status" value="1"/>
</dbReference>
<evidence type="ECO:0000256" key="12">
    <source>
        <dbReference type="ARBA" id="ARBA00023121"/>
    </source>
</evidence>
<keyword evidence="13 19" id="KW-0472">Membrane</keyword>
<comment type="subcellular location">
    <subcellularLocation>
        <location evidence="2">Endoplasmic reticulum membrane</location>
    </subcellularLocation>
</comment>
<reference evidence="22 23" key="1">
    <citation type="submission" date="2019-06" db="EMBL/GenBank/DDBJ databases">
        <title>Draft genome sequence of the filamentous fungus Phialemoniopsis curvata isolated from diesel fuel.</title>
        <authorList>
            <person name="Varaljay V.A."/>
            <person name="Lyon W.J."/>
            <person name="Crouch A.L."/>
            <person name="Drake C.E."/>
            <person name="Hollomon J.M."/>
            <person name="Nadeau L.J."/>
            <person name="Nunn H.S."/>
            <person name="Stevenson B.S."/>
            <person name="Bojanowski C.L."/>
            <person name="Crookes-Goodson W.J."/>
        </authorList>
    </citation>
    <scope>NUCLEOTIDE SEQUENCE [LARGE SCALE GENOMIC DNA]</scope>
    <source>
        <strain evidence="22 23">D216</strain>
    </source>
</reference>
<dbReference type="EC" id="2.7.11.1" evidence="4"/>
<evidence type="ECO:0000256" key="4">
    <source>
        <dbReference type="ARBA" id="ARBA00012513"/>
    </source>
</evidence>
<gene>
    <name evidence="22" type="ORF">E0L32_005012</name>
</gene>
<feature type="compositionally biased region" description="Polar residues" evidence="18">
    <location>
        <begin position="771"/>
        <end position="791"/>
    </location>
</feature>
<name>A0A507B505_9PEZI</name>
<dbReference type="Proteomes" id="UP000319257">
    <property type="component" value="Unassembled WGS sequence"/>
</dbReference>
<evidence type="ECO:0000256" key="1">
    <source>
        <dbReference type="ARBA" id="ARBA00003747"/>
    </source>
</evidence>
<keyword evidence="10 19" id="KW-1133">Transmembrane helix</keyword>
<evidence type="ECO:0000256" key="6">
    <source>
        <dbReference type="ARBA" id="ARBA00019973"/>
    </source>
</evidence>
<dbReference type="SUPFAM" id="SSF56112">
    <property type="entry name" value="Protein kinase-like (PK-like)"/>
    <property type="match status" value="1"/>
</dbReference>
<evidence type="ECO:0000313" key="23">
    <source>
        <dbReference type="Proteomes" id="UP000319257"/>
    </source>
</evidence>
<evidence type="ECO:0000256" key="5">
    <source>
        <dbReference type="ARBA" id="ARBA00013948"/>
    </source>
</evidence>
<comment type="catalytic activity">
    <reaction evidence="16">
        <text>L-threonyl-[protein] + ATP = O-phospho-L-threonyl-[protein] + ADP + H(+)</text>
        <dbReference type="Rhea" id="RHEA:46608"/>
        <dbReference type="Rhea" id="RHEA-COMP:11060"/>
        <dbReference type="Rhea" id="RHEA-COMP:11605"/>
        <dbReference type="ChEBI" id="CHEBI:15378"/>
        <dbReference type="ChEBI" id="CHEBI:30013"/>
        <dbReference type="ChEBI" id="CHEBI:30616"/>
        <dbReference type="ChEBI" id="CHEBI:61977"/>
        <dbReference type="ChEBI" id="CHEBI:456216"/>
        <dbReference type="EC" id="2.7.11.1"/>
    </reaction>
</comment>
<accession>A0A507B505</accession>
<evidence type="ECO:0000259" key="21">
    <source>
        <dbReference type="PROSITE" id="PS51847"/>
    </source>
</evidence>
<dbReference type="OrthoDB" id="26740at2759"/>
<feature type="compositionally biased region" description="Low complexity" evidence="18">
    <location>
        <begin position="898"/>
        <end position="911"/>
    </location>
</feature>
<dbReference type="InterPro" id="IPR000719">
    <property type="entry name" value="Prot_kinase_dom"/>
</dbReference>
<keyword evidence="23" id="KW-1185">Reference proteome</keyword>
<feature type="compositionally biased region" description="Polar residues" evidence="18">
    <location>
        <begin position="818"/>
        <end position="840"/>
    </location>
</feature>
<organism evidence="22 23">
    <name type="scientific">Thyridium curvatum</name>
    <dbReference type="NCBI Taxonomy" id="1093900"/>
    <lineage>
        <taxon>Eukaryota</taxon>
        <taxon>Fungi</taxon>
        <taxon>Dikarya</taxon>
        <taxon>Ascomycota</taxon>
        <taxon>Pezizomycotina</taxon>
        <taxon>Sordariomycetes</taxon>
        <taxon>Sordariomycetidae</taxon>
        <taxon>Thyridiales</taxon>
        <taxon>Thyridiaceae</taxon>
        <taxon>Thyridium</taxon>
    </lineage>
</organism>
<dbReference type="PANTHER" id="PTHR13466">
    <property type="entry name" value="TEX2 PROTEIN-RELATED"/>
    <property type="match status" value="1"/>
</dbReference>
<evidence type="ECO:0000256" key="2">
    <source>
        <dbReference type="ARBA" id="ARBA00004586"/>
    </source>
</evidence>
<evidence type="ECO:0000256" key="14">
    <source>
        <dbReference type="ARBA" id="ARBA00030980"/>
    </source>
</evidence>
<feature type="compositionally biased region" description="Gly residues" evidence="18">
    <location>
        <begin position="1043"/>
        <end position="1052"/>
    </location>
</feature>
<dbReference type="GO" id="GO:0005524">
    <property type="term" value="F:ATP binding"/>
    <property type="evidence" value="ECO:0007669"/>
    <property type="project" value="InterPro"/>
</dbReference>
<dbReference type="STRING" id="1093900.A0A507B505"/>
<dbReference type="RefSeq" id="XP_030996614.1">
    <property type="nucleotide sequence ID" value="XM_031139487.1"/>
</dbReference>
<dbReference type="PROSITE" id="PS51847">
    <property type="entry name" value="SMP"/>
    <property type="match status" value="1"/>
</dbReference>
<dbReference type="GO" id="GO:0008289">
    <property type="term" value="F:lipid binding"/>
    <property type="evidence" value="ECO:0007669"/>
    <property type="project" value="UniProtKB-KW"/>
</dbReference>
<feature type="compositionally biased region" description="Acidic residues" evidence="18">
    <location>
        <begin position="1165"/>
        <end position="1194"/>
    </location>
</feature>
<feature type="compositionally biased region" description="Pro residues" evidence="18">
    <location>
        <begin position="963"/>
        <end position="973"/>
    </location>
</feature>